<reference evidence="3" key="1">
    <citation type="submission" date="2020-05" db="EMBL/GenBank/DDBJ databases">
        <title>Phylogenomic resolution of chytrid fungi.</title>
        <authorList>
            <person name="Stajich J.E."/>
            <person name="Amses K."/>
            <person name="Simmons R."/>
            <person name="Seto K."/>
            <person name="Myers J."/>
            <person name="Bonds A."/>
            <person name="Quandt C.A."/>
            <person name="Barry K."/>
            <person name="Liu P."/>
            <person name="Grigoriev I."/>
            <person name="Longcore J.E."/>
            <person name="James T.Y."/>
        </authorList>
    </citation>
    <scope>NUCLEOTIDE SEQUENCE</scope>
    <source>
        <strain evidence="3">JEL0513</strain>
    </source>
</reference>
<dbReference type="Proteomes" id="UP001211907">
    <property type="component" value="Unassembled WGS sequence"/>
</dbReference>
<feature type="signal peptide" evidence="2">
    <location>
        <begin position="1"/>
        <end position="22"/>
    </location>
</feature>
<keyword evidence="4" id="KW-1185">Reference proteome</keyword>
<feature type="region of interest" description="Disordered" evidence="1">
    <location>
        <begin position="23"/>
        <end position="58"/>
    </location>
</feature>
<dbReference type="AlphaFoldDB" id="A0AAD5SXH4"/>
<organism evidence="3 4">
    <name type="scientific">Physocladia obscura</name>
    <dbReference type="NCBI Taxonomy" id="109957"/>
    <lineage>
        <taxon>Eukaryota</taxon>
        <taxon>Fungi</taxon>
        <taxon>Fungi incertae sedis</taxon>
        <taxon>Chytridiomycota</taxon>
        <taxon>Chytridiomycota incertae sedis</taxon>
        <taxon>Chytridiomycetes</taxon>
        <taxon>Chytridiales</taxon>
        <taxon>Chytriomycetaceae</taxon>
        <taxon>Physocladia</taxon>
    </lineage>
</organism>
<protein>
    <submittedName>
        <fullName evidence="3">Uncharacterized protein</fullName>
    </submittedName>
</protein>
<evidence type="ECO:0000313" key="4">
    <source>
        <dbReference type="Proteomes" id="UP001211907"/>
    </source>
</evidence>
<feature type="chain" id="PRO_5042294772" evidence="2">
    <location>
        <begin position="23"/>
        <end position="196"/>
    </location>
</feature>
<evidence type="ECO:0000256" key="2">
    <source>
        <dbReference type="SAM" id="SignalP"/>
    </source>
</evidence>
<keyword evidence="2" id="KW-0732">Signal</keyword>
<evidence type="ECO:0000313" key="3">
    <source>
        <dbReference type="EMBL" id="KAJ3116793.1"/>
    </source>
</evidence>
<sequence length="196" mass="21415">MFIVVIVVAVVAVIGAIAAVSARRRNSGDSGNNRKRHKRTKKISEDSQAGQAAGQMLSNRRFAVRASTASGEYLADSEYEDNADERSEENSGVGGVKMTGQLKHQNIASKRQRLENFGVHDFGASNQEEISDEDGGSDNYRHSFELAHESRRILVQRNFHEPPMAVVVRDNAHVVAVDTTPEFFNTAGSCAHISTS</sequence>
<dbReference type="EMBL" id="JADGJH010001205">
    <property type="protein sequence ID" value="KAJ3116793.1"/>
    <property type="molecule type" value="Genomic_DNA"/>
</dbReference>
<feature type="region of interest" description="Disordered" evidence="1">
    <location>
        <begin position="75"/>
        <end position="102"/>
    </location>
</feature>
<gene>
    <name evidence="3" type="ORF">HK100_000972</name>
</gene>
<accession>A0AAD5SXH4</accession>
<proteinExistence type="predicted"/>
<comment type="caution">
    <text evidence="3">The sequence shown here is derived from an EMBL/GenBank/DDBJ whole genome shotgun (WGS) entry which is preliminary data.</text>
</comment>
<name>A0AAD5SXH4_9FUNG</name>
<evidence type="ECO:0000256" key="1">
    <source>
        <dbReference type="SAM" id="MobiDB-lite"/>
    </source>
</evidence>